<dbReference type="InterPro" id="IPR010353">
    <property type="entry name" value="DmpK"/>
</dbReference>
<keyword evidence="2" id="KW-1185">Reference proteome</keyword>
<dbReference type="OrthoDB" id="8564678at2"/>
<dbReference type="RefSeq" id="WP_007183574.1">
    <property type="nucleotide sequence ID" value="NZ_AKGD01000001.1"/>
</dbReference>
<reference evidence="1 2" key="1">
    <citation type="journal article" date="2012" name="J. Bacteriol.">
        <title>Genome Sequence of n-Alkane-Degrading Hydrocarboniphaga effusa Strain AP103T (ATCC BAA-332T).</title>
        <authorList>
            <person name="Chang H.K."/>
            <person name="Zylstra G.J."/>
            <person name="Chae J.C."/>
        </authorList>
    </citation>
    <scope>NUCLEOTIDE SEQUENCE [LARGE SCALE GENOMIC DNA]</scope>
    <source>
        <strain evidence="1 2">AP103</strain>
    </source>
</reference>
<evidence type="ECO:0000313" key="1">
    <source>
        <dbReference type="EMBL" id="EIT70481.1"/>
    </source>
</evidence>
<evidence type="ECO:0008006" key="3">
    <source>
        <dbReference type="Google" id="ProtNLM"/>
    </source>
</evidence>
<evidence type="ECO:0000313" key="2">
    <source>
        <dbReference type="Proteomes" id="UP000003704"/>
    </source>
</evidence>
<dbReference type="AlphaFoldDB" id="I8I3B6"/>
<proteinExistence type="predicted"/>
<protein>
    <recommendedName>
        <fullName evidence="3">Phenol hydroxylase subunit</fullName>
    </recommendedName>
</protein>
<name>I8I3B6_9GAMM</name>
<dbReference type="Proteomes" id="UP000003704">
    <property type="component" value="Unassembled WGS sequence"/>
</dbReference>
<dbReference type="Pfam" id="PF06099">
    <property type="entry name" value="Phenol_hyd_sub"/>
    <property type="match status" value="1"/>
</dbReference>
<dbReference type="PIRSF" id="PIRSF000039">
    <property type="entry name" value="Phenol_monooxy_K"/>
    <property type="match status" value="1"/>
</dbReference>
<comment type="caution">
    <text evidence="1">The sequence shown here is derived from an EMBL/GenBank/DDBJ whole genome shotgun (WGS) entry which is preliminary data.</text>
</comment>
<sequence length="89" mass="10588">MALHQLHTPHDPFDVDRRYVRFRTLRSDGFVDFYFSIGEPALGVELSLPLEQYKEFCRSNKVVYLTREQCEAIDFDQQKWRYGQPGITD</sequence>
<accession>I8I3B6</accession>
<dbReference type="STRING" id="1172194.WQQ_06180"/>
<gene>
    <name evidence="1" type="ORF">WQQ_06180</name>
</gene>
<dbReference type="EMBL" id="AKGD01000001">
    <property type="protein sequence ID" value="EIT70481.1"/>
    <property type="molecule type" value="Genomic_DNA"/>
</dbReference>
<organism evidence="1 2">
    <name type="scientific">Hydrocarboniphaga effusa AP103</name>
    <dbReference type="NCBI Taxonomy" id="1172194"/>
    <lineage>
        <taxon>Bacteria</taxon>
        <taxon>Pseudomonadati</taxon>
        <taxon>Pseudomonadota</taxon>
        <taxon>Gammaproteobacteria</taxon>
        <taxon>Nevskiales</taxon>
        <taxon>Nevskiaceae</taxon>
        <taxon>Hydrocarboniphaga</taxon>
    </lineage>
</organism>